<name>A0A4Y2WA09_ARAVE</name>
<keyword evidence="3" id="KW-1185">Reference proteome</keyword>
<feature type="compositionally biased region" description="Polar residues" evidence="1">
    <location>
        <begin position="39"/>
        <end position="50"/>
    </location>
</feature>
<organism evidence="2 3">
    <name type="scientific">Araneus ventricosus</name>
    <name type="common">Orbweaver spider</name>
    <name type="synonym">Epeira ventricosa</name>
    <dbReference type="NCBI Taxonomy" id="182803"/>
    <lineage>
        <taxon>Eukaryota</taxon>
        <taxon>Metazoa</taxon>
        <taxon>Ecdysozoa</taxon>
        <taxon>Arthropoda</taxon>
        <taxon>Chelicerata</taxon>
        <taxon>Arachnida</taxon>
        <taxon>Araneae</taxon>
        <taxon>Araneomorphae</taxon>
        <taxon>Entelegynae</taxon>
        <taxon>Araneoidea</taxon>
        <taxon>Araneidae</taxon>
        <taxon>Araneus</taxon>
    </lineage>
</organism>
<accession>A0A4Y2WA09</accession>
<dbReference type="Proteomes" id="UP000499080">
    <property type="component" value="Unassembled WGS sequence"/>
</dbReference>
<dbReference type="EMBL" id="BGPR01056970">
    <property type="protein sequence ID" value="GBO33414.1"/>
    <property type="molecule type" value="Genomic_DNA"/>
</dbReference>
<comment type="caution">
    <text evidence="2">The sequence shown here is derived from an EMBL/GenBank/DDBJ whole genome shotgun (WGS) entry which is preliminary data.</text>
</comment>
<protein>
    <submittedName>
        <fullName evidence="2">Uncharacterized protein</fullName>
    </submittedName>
</protein>
<feature type="region of interest" description="Disordered" evidence="1">
    <location>
        <begin position="32"/>
        <end position="88"/>
    </location>
</feature>
<gene>
    <name evidence="2" type="ORF">AVEN_79421_1</name>
</gene>
<evidence type="ECO:0000313" key="2">
    <source>
        <dbReference type="EMBL" id="GBO33414.1"/>
    </source>
</evidence>
<sequence length="88" mass="9903">MMRNGPKFDASEFVTVQNLFPSTHREMLHIREMSKNLDADSSTKGSTKNLYSPPHRECSHMIGNGQSLDADSGDQRKLSKPFIFQSTS</sequence>
<evidence type="ECO:0000256" key="1">
    <source>
        <dbReference type="SAM" id="MobiDB-lite"/>
    </source>
</evidence>
<proteinExistence type="predicted"/>
<dbReference type="AlphaFoldDB" id="A0A4Y2WA09"/>
<evidence type="ECO:0000313" key="3">
    <source>
        <dbReference type="Proteomes" id="UP000499080"/>
    </source>
</evidence>
<reference evidence="2 3" key="1">
    <citation type="journal article" date="2019" name="Sci. Rep.">
        <title>Orb-weaving spider Araneus ventricosus genome elucidates the spidroin gene catalogue.</title>
        <authorList>
            <person name="Kono N."/>
            <person name="Nakamura H."/>
            <person name="Ohtoshi R."/>
            <person name="Moran D.A.P."/>
            <person name="Shinohara A."/>
            <person name="Yoshida Y."/>
            <person name="Fujiwara M."/>
            <person name="Mori M."/>
            <person name="Tomita M."/>
            <person name="Arakawa K."/>
        </authorList>
    </citation>
    <scope>NUCLEOTIDE SEQUENCE [LARGE SCALE GENOMIC DNA]</scope>
</reference>